<reference evidence="4" key="2">
    <citation type="submission" date="2023-05" db="EMBL/GenBank/DDBJ databases">
        <authorList>
            <consortium name="Lawrence Berkeley National Laboratory"/>
            <person name="Steindorff A."/>
            <person name="Hensen N."/>
            <person name="Bonometti L."/>
            <person name="Westerberg I."/>
            <person name="Brannstrom I.O."/>
            <person name="Guillou S."/>
            <person name="Cros-Aarteil S."/>
            <person name="Calhoun S."/>
            <person name="Haridas S."/>
            <person name="Kuo A."/>
            <person name="Mondo S."/>
            <person name="Pangilinan J."/>
            <person name="Riley R."/>
            <person name="Labutti K."/>
            <person name="Andreopoulos B."/>
            <person name="Lipzen A."/>
            <person name="Chen C."/>
            <person name="Yanf M."/>
            <person name="Daum C."/>
            <person name="Ng V."/>
            <person name="Clum A."/>
            <person name="Ohm R."/>
            <person name="Martin F."/>
            <person name="Silar P."/>
            <person name="Natvig D."/>
            <person name="Lalanne C."/>
            <person name="Gautier V."/>
            <person name="Ament-Velasquez S.L."/>
            <person name="Kruys A."/>
            <person name="Hutchinson M.I."/>
            <person name="Powell A.J."/>
            <person name="Barry K."/>
            <person name="Miller A.N."/>
            <person name="Grigoriev I.V."/>
            <person name="Debuchy R."/>
            <person name="Gladieux P."/>
            <person name="Thoren M.H."/>
            <person name="Johannesson H."/>
        </authorList>
    </citation>
    <scope>NUCLEOTIDE SEQUENCE</scope>
    <source>
        <strain evidence="4">PSN293</strain>
    </source>
</reference>
<dbReference type="InterPro" id="IPR008030">
    <property type="entry name" value="NmrA-like"/>
</dbReference>
<comment type="similarity">
    <text evidence="1">Belongs to the NmrA-type oxidoreductase family.</text>
</comment>
<dbReference type="EMBL" id="MU858096">
    <property type="protein sequence ID" value="KAK4214313.1"/>
    <property type="molecule type" value="Genomic_DNA"/>
</dbReference>
<proteinExistence type="inferred from homology"/>
<reference evidence="4" key="1">
    <citation type="journal article" date="2023" name="Mol. Phylogenet. Evol.">
        <title>Genome-scale phylogeny and comparative genomics of the fungal order Sordariales.</title>
        <authorList>
            <person name="Hensen N."/>
            <person name="Bonometti L."/>
            <person name="Westerberg I."/>
            <person name="Brannstrom I.O."/>
            <person name="Guillou S."/>
            <person name="Cros-Aarteil S."/>
            <person name="Calhoun S."/>
            <person name="Haridas S."/>
            <person name="Kuo A."/>
            <person name="Mondo S."/>
            <person name="Pangilinan J."/>
            <person name="Riley R."/>
            <person name="LaButti K."/>
            <person name="Andreopoulos B."/>
            <person name="Lipzen A."/>
            <person name="Chen C."/>
            <person name="Yan M."/>
            <person name="Daum C."/>
            <person name="Ng V."/>
            <person name="Clum A."/>
            <person name="Steindorff A."/>
            <person name="Ohm R.A."/>
            <person name="Martin F."/>
            <person name="Silar P."/>
            <person name="Natvig D.O."/>
            <person name="Lalanne C."/>
            <person name="Gautier V."/>
            <person name="Ament-Velasquez S.L."/>
            <person name="Kruys A."/>
            <person name="Hutchinson M.I."/>
            <person name="Powell A.J."/>
            <person name="Barry K."/>
            <person name="Miller A.N."/>
            <person name="Grigoriev I.V."/>
            <person name="Debuchy R."/>
            <person name="Gladieux P."/>
            <person name="Hiltunen Thoren M."/>
            <person name="Johannesson H."/>
        </authorList>
    </citation>
    <scope>NUCLEOTIDE SEQUENCE</scope>
    <source>
        <strain evidence="4">PSN293</strain>
    </source>
</reference>
<evidence type="ECO:0000313" key="4">
    <source>
        <dbReference type="EMBL" id="KAK4214313.1"/>
    </source>
</evidence>
<gene>
    <name evidence="4" type="ORF">QBC37DRAFT_421622</name>
</gene>
<dbReference type="InterPro" id="IPR051164">
    <property type="entry name" value="NmrA-like_oxidored"/>
</dbReference>
<dbReference type="SUPFAM" id="SSF51735">
    <property type="entry name" value="NAD(P)-binding Rossmann-fold domains"/>
    <property type="match status" value="1"/>
</dbReference>
<dbReference type="InterPro" id="IPR036291">
    <property type="entry name" value="NAD(P)-bd_dom_sf"/>
</dbReference>
<organism evidence="4 5">
    <name type="scientific">Rhypophila decipiens</name>
    <dbReference type="NCBI Taxonomy" id="261697"/>
    <lineage>
        <taxon>Eukaryota</taxon>
        <taxon>Fungi</taxon>
        <taxon>Dikarya</taxon>
        <taxon>Ascomycota</taxon>
        <taxon>Pezizomycotina</taxon>
        <taxon>Sordariomycetes</taxon>
        <taxon>Sordariomycetidae</taxon>
        <taxon>Sordariales</taxon>
        <taxon>Naviculisporaceae</taxon>
        <taxon>Rhypophila</taxon>
    </lineage>
</organism>
<dbReference type="PANTHER" id="PTHR42748:SF11">
    <property type="entry name" value="NMRA-LIKE DOMAIN-CONTAINING PROTEIN"/>
    <property type="match status" value="1"/>
</dbReference>
<dbReference type="Gene3D" id="3.40.50.720">
    <property type="entry name" value="NAD(P)-binding Rossmann-like Domain"/>
    <property type="match status" value="1"/>
</dbReference>
<dbReference type="Proteomes" id="UP001301769">
    <property type="component" value="Unassembled WGS sequence"/>
</dbReference>
<accession>A0AAN7B829</accession>
<keyword evidence="5" id="KW-1185">Reference proteome</keyword>
<evidence type="ECO:0000256" key="2">
    <source>
        <dbReference type="ARBA" id="ARBA00022857"/>
    </source>
</evidence>
<dbReference type="CDD" id="cd05251">
    <property type="entry name" value="NmrA_like_SDR_a"/>
    <property type="match status" value="1"/>
</dbReference>
<evidence type="ECO:0000256" key="1">
    <source>
        <dbReference type="ARBA" id="ARBA00006328"/>
    </source>
</evidence>
<keyword evidence="2" id="KW-0521">NADP</keyword>
<dbReference type="GO" id="GO:0005634">
    <property type="term" value="C:nucleus"/>
    <property type="evidence" value="ECO:0007669"/>
    <property type="project" value="TreeGrafter"/>
</dbReference>
<sequence>MSHVLAVFGATGQQGSSVVNHVLSDPELSQRYKVRAITRDVAADKAKLSSERVEVVSGDVSDRQSIERALTGVHTVYIMTVPSFGPDAVEAEFKTAKMMADIAVEKGVKYIIFSTLPAVSDMSQGKYTNVTPFDAKAKAEAYIRSLPIKSSFCSLGSFMENLQAQKFLAPKLGFDGNWEYSRPVPASTKLPLLNAIGDTGKFVGAILADPDKYEGRTLCAATAHYTHQEIVDALSKSCGKPIRFEQVSWEEFKQTLPWIPDVWIDAFHAQEEYGYFGPHGESLVAWAASQARGKLSSLDEYLAEHPFRLE</sequence>
<name>A0AAN7B829_9PEZI</name>
<dbReference type="AlphaFoldDB" id="A0AAN7B829"/>
<comment type="caution">
    <text evidence="4">The sequence shown here is derived from an EMBL/GenBank/DDBJ whole genome shotgun (WGS) entry which is preliminary data.</text>
</comment>
<evidence type="ECO:0000313" key="5">
    <source>
        <dbReference type="Proteomes" id="UP001301769"/>
    </source>
</evidence>
<dbReference type="Pfam" id="PF05368">
    <property type="entry name" value="NmrA"/>
    <property type="match status" value="1"/>
</dbReference>
<feature type="domain" description="NmrA-like" evidence="3">
    <location>
        <begin position="3"/>
        <end position="302"/>
    </location>
</feature>
<evidence type="ECO:0000259" key="3">
    <source>
        <dbReference type="Pfam" id="PF05368"/>
    </source>
</evidence>
<protein>
    <submittedName>
        <fullName evidence="4">Hscarg dehydrogenase</fullName>
    </submittedName>
</protein>
<dbReference type="PANTHER" id="PTHR42748">
    <property type="entry name" value="NITROGEN METABOLITE REPRESSION PROTEIN NMRA FAMILY MEMBER"/>
    <property type="match status" value="1"/>
</dbReference>
<dbReference type="Gene3D" id="3.90.25.10">
    <property type="entry name" value="UDP-galactose 4-epimerase, domain 1"/>
    <property type="match status" value="1"/>
</dbReference>